<feature type="compositionally biased region" description="Low complexity" evidence="1">
    <location>
        <begin position="86"/>
        <end position="97"/>
    </location>
</feature>
<dbReference type="AlphaFoldDB" id="A0A0C9UDL2"/>
<dbReference type="HOGENOM" id="CLU_575118_0_0_1"/>
<proteinExistence type="predicted"/>
<evidence type="ECO:0000256" key="1">
    <source>
        <dbReference type="SAM" id="MobiDB-lite"/>
    </source>
</evidence>
<sequence>MAAKLRLADNPDMVYQVELKLAELWNVSEHWQCTLDKFTMDRNTWMNADKSPSHLRVFESHSSRHVASATTPDEGCGDNNDDESESGQSQLESSSEISEADEEELLELLEGELHREGLEEQVTSLPFKCGHADFRGDGLNVDEEPGTIVFTSNAEGSVTQSFSFCLTPMSRREVEGEVEGEVGGSSLKRSSNKLVDVQEQHQQVGGSSFKQPASKLIDIHEVRSGKKRKVMKSEVVEEQGDLGGNGKVSGCFLLGAVSDGLKTSHKRERSRCCDKFWCAMEYVMRLVEGDKWFDGSVILVVAEAMEQTAGTNTKARHLTPKVLDSCWKLLHPGPGSGIPELEEQSVLLHAGAVIRFFDSLPMCHGAAQDEKSVKAQTEKLLDLVQVRSGQKWPFPTWAWISEERPERQRNGYDCGAFILADMRSYILDGIPSPWGQEKMPEWRAAIVELLHAMSSVRYVSSVQVSPREDAIIVDE</sequence>
<feature type="compositionally biased region" description="Acidic residues" evidence="1">
    <location>
        <begin position="75"/>
        <end position="85"/>
    </location>
</feature>
<feature type="region of interest" description="Disordered" evidence="1">
    <location>
        <begin position="58"/>
        <end position="102"/>
    </location>
</feature>
<dbReference type="OrthoDB" id="2976051at2759"/>
<dbReference type="SUPFAM" id="SSF54001">
    <property type="entry name" value="Cysteine proteinases"/>
    <property type="match status" value="1"/>
</dbReference>
<name>A0A0C9UDL2_SPHS4</name>
<evidence type="ECO:0000313" key="3">
    <source>
        <dbReference type="Proteomes" id="UP000054279"/>
    </source>
</evidence>
<keyword evidence="3" id="KW-1185">Reference proteome</keyword>
<dbReference type="Gene3D" id="3.40.395.10">
    <property type="entry name" value="Adenoviral Proteinase, Chain A"/>
    <property type="match status" value="1"/>
</dbReference>
<evidence type="ECO:0008006" key="4">
    <source>
        <dbReference type="Google" id="ProtNLM"/>
    </source>
</evidence>
<protein>
    <recommendedName>
        <fullName evidence="4">Ubiquitin-like protease family profile domain-containing protein</fullName>
    </recommendedName>
</protein>
<dbReference type="Proteomes" id="UP000054279">
    <property type="component" value="Unassembled WGS sequence"/>
</dbReference>
<dbReference type="EMBL" id="KN837752">
    <property type="protein sequence ID" value="KIJ23225.1"/>
    <property type="molecule type" value="Genomic_DNA"/>
</dbReference>
<accession>A0A0C9UDL2</accession>
<gene>
    <name evidence="2" type="ORF">M422DRAFT_56913</name>
</gene>
<evidence type="ECO:0000313" key="2">
    <source>
        <dbReference type="EMBL" id="KIJ23225.1"/>
    </source>
</evidence>
<reference evidence="2 3" key="1">
    <citation type="submission" date="2014-06" db="EMBL/GenBank/DDBJ databases">
        <title>Evolutionary Origins and Diversification of the Mycorrhizal Mutualists.</title>
        <authorList>
            <consortium name="DOE Joint Genome Institute"/>
            <consortium name="Mycorrhizal Genomics Consortium"/>
            <person name="Kohler A."/>
            <person name="Kuo A."/>
            <person name="Nagy L.G."/>
            <person name="Floudas D."/>
            <person name="Copeland A."/>
            <person name="Barry K.W."/>
            <person name="Cichocki N."/>
            <person name="Veneault-Fourrey C."/>
            <person name="LaButti K."/>
            <person name="Lindquist E.A."/>
            <person name="Lipzen A."/>
            <person name="Lundell T."/>
            <person name="Morin E."/>
            <person name="Murat C."/>
            <person name="Riley R."/>
            <person name="Ohm R."/>
            <person name="Sun H."/>
            <person name="Tunlid A."/>
            <person name="Henrissat B."/>
            <person name="Grigoriev I.V."/>
            <person name="Hibbett D.S."/>
            <person name="Martin F."/>
        </authorList>
    </citation>
    <scope>NUCLEOTIDE SEQUENCE [LARGE SCALE GENOMIC DNA]</scope>
    <source>
        <strain evidence="2 3">SS14</strain>
    </source>
</reference>
<dbReference type="InterPro" id="IPR038765">
    <property type="entry name" value="Papain-like_cys_pep_sf"/>
</dbReference>
<organism evidence="2 3">
    <name type="scientific">Sphaerobolus stellatus (strain SS14)</name>
    <dbReference type="NCBI Taxonomy" id="990650"/>
    <lineage>
        <taxon>Eukaryota</taxon>
        <taxon>Fungi</taxon>
        <taxon>Dikarya</taxon>
        <taxon>Basidiomycota</taxon>
        <taxon>Agaricomycotina</taxon>
        <taxon>Agaricomycetes</taxon>
        <taxon>Phallomycetidae</taxon>
        <taxon>Geastrales</taxon>
        <taxon>Sphaerobolaceae</taxon>
        <taxon>Sphaerobolus</taxon>
    </lineage>
</organism>